<gene>
    <name evidence="4" type="ORF">CAPSK01_002055</name>
</gene>
<accession>A0A084Y0F8</accession>
<comment type="caution">
    <text evidence="4">The sequence shown here is derived from an EMBL/GenBank/DDBJ whole genome shotgun (WGS) entry which is preliminary data.</text>
</comment>
<feature type="transmembrane region" description="Helical" evidence="1">
    <location>
        <begin position="226"/>
        <end position="248"/>
    </location>
</feature>
<feature type="chain" id="PRO_5001785629" description="DUF4349 domain-containing protein" evidence="2">
    <location>
        <begin position="19"/>
        <end position="264"/>
    </location>
</feature>
<dbReference type="PROSITE" id="PS51257">
    <property type="entry name" value="PROKAR_LIPOPROTEIN"/>
    <property type="match status" value="1"/>
</dbReference>
<keyword evidence="1" id="KW-0812">Transmembrane</keyword>
<keyword evidence="1" id="KW-0472">Membrane</keyword>
<keyword evidence="2" id="KW-0732">Signal</keyword>
<dbReference type="RefSeq" id="WP_034925628.1">
    <property type="nucleotide sequence ID" value="NZ_JDSS02000021.1"/>
</dbReference>
<feature type="signal peptide" evidence="2">
    <location>
        <begin position="1"/>
        <end position="18"/>
    </location>
</feature>
<organism evidence="4 5">
    <name type="scientific">Candidatus Accumulibacter vicinus</name>
    <dbReference type="NCBI Taxonomy" id="2954382"/>
    <lineage>
        <taxon>Bacteria</taxon>
        <taxon>Pseudomonadati</taxon>
        <taxon>Pseudomonadota</taxon>
        <taxon>Betaproteobacteria</taxon>
        <taxon>Candidatus Accumulibacter</taxon>
    </lineage>
</organism>
<name>A0A084Y0F8_9PROT</name>
<proteinExistence type="predicted"/>
<evidence type="ECO:0000256" key="2">
    <source>
        <dbReference type="SAM" id="SignalP"/>
    </source>
</evidence>
<keyword evidence="1" id="KW-1133">Transmembrane helix</keyword>
<dbReference type="STRING" id="1457154.CAPSK01_002055"/>
<evidence type="ECO:0000313" key="4">
    <source>
        <dbReference type="EMBL" id="KFB68202.1"/>
    </source>
</evidence>
<dbReference type="Pfam" id="PF14257">
    <property type="entry name" value="DUF4349"/>
    <property type="match status" value="1"/>
</dbReference>
<evidence type="ECO:0000256" key="1">
    <source>
        <dbReference type="SAM" id="Phobius"/>
    </source>
</evidence>
<dbReference type="EMBL" id="JDSS02000021">
    <property type="protein sequence ID" value="KFB68202.1"/>
    <property type="molecule type" value="Genomic_DNA"/>
</dbReference>
<sequence length="264" mass="28526">MKRLLLPLVILLAVSACAKKEESAAMAPAATVASAPAGRTSSFLAYEHSLSVDTEEQEVATIFEAAQAACRDTADELCTVLESRISSGRSASASLKFRARPNGIRKIVAALSKQAEVTNQSTTAEDLAVPITDAAKKLAMLKDYRSKLEALRGRAGNDVDALIKVNRELAQVQSELEAREGTHAHLVQRVETEILNVFIRSVEHRAFWKPIGFAISDFAGNLSQGISIAITGIAFLTPWAMLLVIAVWGGRKLWRRRKGAKTSA</sequence>
<dbReference type="Proteomes" id="UP000019812">
    <property type="component" value="Unassembled WGS sequence"/>
</dbReference>
<reference evidence="4 5" key="1">
    <citation type="submission" date="2014-07" db="EMBL/GenBank/DDBJ databases">
        <title>Expanding our view of genomic diversity in Candidatus Accumulibacter clades.</title>
        <authorList>
            <person name="Skennerton C.T."/>
            <person name="Barr J.J."/>
            <person name="Slater F.R."/>
            <person name="Bond P.L."/>
            <person name="Tyson G.W."/>
        </authorList>
    </citation>
    <scope>NUCLEOTIDE SEQUENCE [LARGE SCALE GENOMIC DNA]</scope>
    <source>
        <strain evidence="5">SK-01</strain>
    </source>
</reference>
<protein>
    <recommendedName>
        <fullName evidence="3">DUF4349 domain-containing protein</fullName>
    </recommendedName>
</protein>
<evidence type="ECO:0000259" key="3">
    <source>
        <dbReference type="Pfam" id="PF14257"/>
    </source>
</evidence>
<feature type="domain" description="DUF4349" evidence="3">
    <location>
        <begin position="44"/>
        <end position="249"/>
    </location>
</feature>
<dbReference type="InterPro" id="IPR025645">
    <property type="entry name" value="DUF4349"/>
</dbReference>
<evidence type="ECO:0000313" key="5">
    <source>
        <dbReference type="Proteomes" id="UP000019812"/>
    </source>
</evidence>
<dbReference type="AlphaFoldDB" id="A0A084Y0F8"/>